<dbReference type="HOGENOM" id="CLU_2074622_0_0_1"/>
<evidence type="ECO:0000313" key="2">
    <source>
        <dbReference type="Proteomes" id="UP000054279"/>
    </source>
</evidence>
<name>A0A0C9UQQ7_SPHS4</name>
<reference evidence="1 2" key="1">
    <citation type="submission" date="2014-06" db="EMBL/GenBank/DDBJ databases">
        <title>Evolutionary Origins and Diversification of the Mycorrhizal Mutualists.</title>
        <authorList>
            <consortium name="DOE Joint Genome Institute"/>
            <consortium name="Mycorrhizal Genomics Consortium"/>
            <person name="Kohler A."/>
            <person name="Kuo A."/>
            <person name="Nagy L.G."/>
            <person name="Floudas D."/>
            <person name="Copeland A."/>
            <person name="Barry K.W."/>
            <person name="Cichocki N."/>
            <person name="Veneault-Fourrey C."/>
            <person name="LaButti K."/>
            <person name="Lindquist E.A."/>
            <person name="Lipzen A."/>
            <person name="Lundell T."/>
            <person name="Morin E."/>
            <person name="Murat C."/>
            <person name="Riley R."/>
            <person name="Ohm R."/>
            <person name="Sun H."/>
            <person name="Tunlid A."/>
            <person name="Henrissat B."/>
            <person name="Grigoriev I.V."/>
            <person name="Hibbett D.S."/>
            <person name="Martin F."/>
        </authorList>
    </citation>
    <scope>NUCLEOTIDE SEQUENCE [LARGE SCALE GENOMIC DNA]</scope>
    <source>
        <strain evidence="1 2">SS14</strain>
    </source>
</reference>
<dbReference type="Proteomes" id="UP000054279">
    <property type="component" value="Unassembled WGS sequence"/>
</dbReference>
<sequence length="118" mass="13049">MRTITGCGDQRFGPEPTYFTGSKVKWDTSETGSVFGSDIELRPSKKIYRAASSDSEEPLSLNIKVTRGLHVAELEVITVIPIVWNVPCFPKAYLLDLINSNINFAKLNGLEATLQAFI</sequence>
<dbReference type="AlphaFoldDB" id="A0A0C9UQQ7"/>
<dbReference type="EMBL" id="KN837328">
    <property type="protein sequence ID" value="KIJ27660.1"/>
    <property type="molecule type" value="Genomic_DNA"/>
</dbReference>
<keyword evidence="2" id="KW-1185">Reference proteome</keyword>
<protein>
    <submittedName>
        <fullName evidence="1">Uncharacterized protein</fullName>
    </submittedName>
</protein>
<proteinExistence type="predicted"/>
<gene>
    <name evidence="1" type="ORF">M422DRAFT_271145</name>
</gene>
<evidence type="ECO:0000313" key="1">
    <source>
        <dbReference type="EMBL" id="KIJ27660.1"/>
    </source>
</evidence>
<organism evidence="1 2">
    <name type="scientific">Sphaerobolus stellatus (strain SS14)</name>
    <dbReference type="NCBI Taxonomy" id="990650"/>
    <lineage>
        <taxon>Eukaryota</taxon>
        <taxon>Fungi</taxon>
        <taxon>Dikarya</taxon>
        <taxon>Basidiomycota</taxon>
        <taxon>Agaricomycotina</taxon>
        <taxon>Agaricomycetes</taxon>
        <taxon>Phallomycetidae</taxon>
        <taxon>Geastrales</taxon>
        <taxon>Sphaerobolaceae</taxon>
        <taxon>Sphaerobolus</taxon>
    </lineage>
</organism>
<accession>A0A0C9UQQ7</accession>